<dbReference type="InterPro" id="IPR036984">
    <property type="entry name" value="NrpR_dom_sf"/>
</dbReference>
<evidence type="ECO:0000313" key="5">
    <source>
        <dbReference type="Proteomes" id="UP000053961"/>
    </source>
</evidence>
<dbReference type="AlphaFoldDB" id="A0A101II45"/>
<proteinExistence type="predicted"/>
<evidence type="ECO:0000313" key="6">
    <source>
        <dbReference type="Proteomes" id="UP000057043"/>
    </source>
</evidence>
<reference evidence="4" key="1">
    <citation type="journal article" date="2015" name="MBio">
        <title>Genome-resolved metagenomic analysis reveals roles for candidate phyla and other microbial community members in biogeochemical transformations in oil reservoirs.</title>
        <authorList>
            <person name="Hu P."/>
            <person name="Tom L."/>
            <person name="Singh A."/>
            <person name="Thomas B.C."/>
            <person name="Baker B.J."/>
            <person name="Piceno Y.M."/>
            <person name="Andersen G.L."/>
            <person name="Banfield J.F."/>
        </authorList>
    </citation>
    <scope>NUCLEOTIDE SEQUENCE [LARGE SCALE GENOMIC DNA]</scope>
    <source>
        <strain evidence="4">56_747</strain>
    </source>
</reference>
<dbReference type="Proteomes" id="UP000057043">
    <property type="component" value="Unassembled WGS sequence"/>
</dbReference>
<feature type="domain" description="Ribonuclease R winged-helix" evidence="2">
    <location>
        <begin position="108"/>
        <end position="173"/>
    </location>
</feature>
<name>A0A101II45_9EURY</name>
<dbReference type="Gene3D" id="1.10.10.10">
    <property type="entry name" value="Winged helix-like DNA-binding domain superfamily/Winged helix DNA-binding domain"/>
    <property type="match status" value="1"/>
</dbReference>
<dbReference type="InterPro" id="IPR002846">
    <property type="entry name" value="NRD"/>
</dbReference>
<protein>
    <submittedName>
        <fullName evidence="4">Uncharacterized protein</fullName>
    </submittedName>
</protein>
<dbReference type="Pfam" id="PF08461">
    <property type="entry name" value="WHD_RNase_R"/>
    <property type="match status" value="1"/>
</dbReference>
<organism evidence="4 5">
    <name type="scientific">Methanothrix harundinacea</name>
    <dbReference type="NCBI Taxonomy" id="301375"/>
    <lineage>
        <taxon>Archaea</taxon>
        <taxon>Methanobacteriati</taxon>
        <taxon>Methanobacteriota</taxon>
        <taxon>Stenosarchaea group</taxon>
        <taxon>Methanomicrobia</taxon>
        <taxon>Methanotrichales</taxon>
        <taxon>Methanotrichaceae</taxon>
        <taxon>Methanothrix</taxon>
    </lineage>
</organism>
<dbReference type="PANTHER" id="PTHR41964">
    <property type="entry name" value="GLOBAL NITROGEN REGULATOR NRPR"/>
    <property type="match status" value="1"/>
</dbReference>
<dbReference type="InterPro" id="IPR036388">
    <property type="entry name" value="WH-like_DNA-bd_sf"/>
</dbReference>
<dbReference type="Pfam" id="PF01995">
    <property type="entry name" value="NRD1_2"/>
    <property type="match status" value="1"/>
</dbReference>
<dbReference type="PATRIC" id="fig|301375.6.peg.882"/>
<dbReference type="EMBL" id="LGHB01000029">
    <property type="protein sequence ID" value="KUK95660.1"/>
    <property type="molecule type" value="Genomic_DNA"/>
</dbReference>
<evidence type="ECO:0000259" key="1">
    <source>
        <dbReference type="Pfam" id="PF01995"/>
    </source>
</evidence>
<dbReference type="Proteomes" id="UP000053961">
    <property type="component" value="Unassembled WGS sequence"/>
</dbReference>
<accession>A0A101II45</accession>
<reference evidence="5 6" key="2">
    <citation type="journal article" date="2015" name="MBio">
        <title>Genome-Resolved Metagenomic Analysis Reveals Roles for Candidate Phyla and Other Microbial Community Members in Biogeochemical Transformations in Oil Reservoirs.</title>
        <authorList>
            <person name="Hu P."/>
            <person name="Tom L."/>
            <person name="Singh A."/>
            <person name="Thomas B.C."/>
            <person name="Baker B.J."/>
            <person name="Piceno Y.M."/>
            <person name="Andersen G.L."/>
            <person name="Banfield J.F."/>
        </authorList>
    </citation>
    <scope>NUCLEOTIDE SEQUENCE [LARGE SCALE GENOMIC DNA]</scope>
    <source>
        <strain evidence="3">57_489</strain>
    </source>
</reference>
<dbReference type="InterPro" id="IPR038982">
    <property type="entry name" value="NrpR"/>
</dbReference>
<evidence type="ECO:0000313" key="4">
    <source>
        <dbReference type="EMBL" id="KUK95660.1"/>
    </source>
</evidence>
<comment type="caution">
    <text evidence="4">The sequence shown here is derived from an EMBL/GenBank/DDBJ whole genome shotgun (WGS) entry which is preliminary data.</text>
</comment>
<gene>
    <name evidence="3" type="ORF">XD72_1913</name>
    <name evidence="4" type="ORF">XE07_1684</name>
</gene>
<evidence type="ECO:0000313" key="3">
    <source>
        <dbReference type="EMBL" id="KUK43703.1"/>
    </source>
</evidence>
<dbReference type="Gene3D" id="3.30.70.1360">
    <property type="entry name" value="mj0159-like"/>
    <property type="match status" value="1"/>
</dbReference>
<dbReference type="PANTHER" id="PTHR41964:SF1">
    <property type="entry name" value="GLOBAL NITROGEN REGULATOR NRPR"/>
    <property type="match status" value="1"/>
</dbReference>
<dbReference type="EMBL" id="LGFT01000053">
    <property type="protein sequence ID" value="KUK43703.1"/>
    <property type="molecule type" value="Genomic_DNA"/>
</dbReference>
<sequence length="423" mass="46435">MAGLHYRSATISDFGPLYVRFVCPAFEPSISARAPRAEIVPGGFEPPSQAPKACRIDHYPTGLPTPLSGLQRHLQVYLHKIYMRFPVRDKEIEMKPLTKPHSSQRRLIEILRVINASDKPIGARAISDELSNRGYEVGERAVRYNLKIMDELGFTKKEGYSGRILTPLGKRELSDALVDDRIGFVNTRIEEYMYRSSFDPDSEDNRVVVNTSLLDKRDYEKALEIMIRAFDAGFAVSRRVLIQDEGEEMGALQIPRGFLGISTVCSITIDGMLLLGGIPINTTFAGVVEVKDGSLSHFTDLIAYAGSSLDPMRVFMSRKTTKVSEAVRTGSGCVLANLREIPVAAVDQARDLLDRAKDAGIDGLMKMSGPGEPNMGCPVGAGKVGIAFCGGVNAVMAAEELGIAIRTMPISSLQDYSRMKELR</sequence>
<dbReference type="InterPro" id="IPR013668">
    <property type="entry name" value="RNase_R_HTH_12"/>
</dbReference>
<feature type="domain" description="NrpR regulatory" evidence="1">
    <location>
        <begin position="182"/>
        <end position="420"/>
    </location>
</feature>
<evidence type="ECO:0000259" key="2">
    <source>
        <dbReference type="Pfam" id="PF08461"/>
    </source>
</evidence>